<dbReference type="Pfam" id="PF00395">
    <property type="entry name" value="SLH"/>
    <property type="match status" value="1"/>
</dbReference>
<sequence>MKRIMTILLCALLCVPMMGTLEVSAAVNVAAGKTAMASSYFGENYVPEMATDGDLNTAWSMGSEILTGKRGGYEYIGVDLGAPYYISEIRAYSRQDFDQPADRQGWLIQVSNDPKFETTVDVGRRLEAGEFKSHTAVKVELADAYRYVRVVSPSYFVVAEIEVFGEMAEAGGLRNFTDIDDPADVGPVQLLQYLGIMQGVSNTKFAPYNLLTRSEATKIAVGIAGIDNAAETDEIFADVPREHWANPWITAGVRTGQVSRDALFRPDDYVTTTEFLKLLLSAMGYTPRYVAKGGYPAGIISVSDELKLLRGTGAEYGEPLNRISAAYVIYNGLKSEVLSMDTLYPDGAVKYEKDETLMEARYRCTLESGLVTANCVTTLTAPTKMSDGCVQIDYKKYVDATDSVQHYLGQRIYYLTEIDDKDTIQLFWADTQKNMITTVRTGSMEKLLDGSLSYWKDGYRENIKWKTGVSVLLNGVAFPGWKLDDLKPENGYLEFIDNNGDLIADVVKIFRPEVIVLDTASNEDGYVSLNGMNGVRIKAETPDYFVVKNQGRNSDISAMSQYDAVYAYQSEDKRSLIVDFASNQITGVAEELSDESIKIDGTVRGVSQYFRTHRGEMEGLLTGDERTFVFDVYDDLLWVRNADFENQKETLGLIVGFSEQGMDELDVRIFDQYGKFVVFPVAQKLKVDGMQLKRQNFRDSVEKENYLNLFVRYRTNAEGEINFLDTERYYPELEPDSRMVKSDVEVLPSHEYIMGVNGIYDRNMMKLPVMSNTLAFEIPTTDSYVNAEADFEMYFRAGTISQIFPNQNPIEGKSAYYGQDEFGFPAFVVLYTERQTIMGGSLTSINNDNAPGIVVDKAVSCVDEDGSTALKLYGYDISTGKAAEQIIPSTIENMYDSFLIQQEHPEWLSDRWMLKPSAFGEGIENYIRPVNAIGHGDIVRYQSSGEKVVALERVFDFQDEPIESYSSADGSFYNAGTNPNWPFTAFKLLYGNMTSISENKLSMNTSSGNSETFVFDEIPTLLYVTGDKIIKKPIASLHSLLEEDTRVMLYTQRSQHLAVVVYDYAD</sequence>
<gene>
    <name evidence="6" type="ORF">H8698_01965</name>
</gene>
<evidence type="ECO:0000259" key="4">
    <source>
        <dbReference type="PROSITE" id="PS50022"/>
    </source>
</evidence>
<keyword evidence="1" id="KW-0677">Repeat</keyword>
<keyword evidence="2" id="KW-0378">Hydrolase</keyword>
<dbReference type="Gene3D" id="2.60.120.260">
    <property type="entry name" value="Galactose-binding domain-like"/>
    <property type="match status" value="1"/>
</dbReference>
<keyword evidence="2" id="KW-0326">Glycosidase</keyword>
<dbReference type="InterPro" id="IPR001119">
    <property type="entry name" value="SLH_dom"/>
</dbReference>
<reference evidence="6" key="1">
    <citation type="submission" date="2020-08" db="EMBL/GenBank/DDBJ databases">
        <title>Genome public.</title>
        <authorList>
            <person name="Liu C."/>
            <person name="Sun Q."/>
        </authorList>
    </citation>
    <scope>NUCLEOTIDE SEQUENCE</scope>
    <source>
        <strain evidence="6">H8</strain>
    </source>
</reference>
<evidence type="ECO:0000313" key="7">
    <source>
        <dbReference type="Proteomes" id="UP000611762"/>
    </source>
</evidence>
<evidence type="ECO:0000256" key="1">
    <source>
        <dbReference type="ARBA" id="ARBA00022737"/>
    </source>
</evidence>
<dbReference type="GO" id="GO:0016798">
    <property type="term" value="F:hydrolase activity, acting on glycosyl bonds"/>
    <property type="evidence" value="ECO:0007669"/>
    <property type="project" value="UniProtKB-KW"/>
</dbReference>
<keyword evidence="7" id="KW-1185">Reference proteome</keyword>
<dbReference type="AlphaFoldDB" id="A0A926DIV7"/>
<dbReference type="InterPro" id="IPR051941">
    <property type="entry name" value="BG_Antigen-Binding_Lectin"/>
</dbReference>
<proteinExistence type="predicted"/>
<organism evidence="6 7">
    <name type="scientific">Congzhengia minquanensis</name>
    <dbReference type="NCBI Taxonomy" id="2763657"/>
    <lineage>
        <taxon>Bacteria</taxon>
        <taxon>Bacillati</taxon>
        <taxon>Bacillota</taxon>
        <taxon>Clostridia</taxon>
        <taxon>Eubacteriales</taxon>
        <taxon>Oscillospiraceae</taxon>
        <taxon>Congzhengia</taxon>
    </lineage>
</organism>
<dbReference type="PANTHER" id="PTHR45713:SF6">
    <property type="entry name" value="F5_8 TYPE C DOMAIN-CONTAINING PROTEIN"/>
    <property type="match status" value="1"/>
</dbReference>
<dbReference type="PROSITE" id="PS51272">
    <property type="entry name" value="SLH"/>
    <property type="match status" value="1"/>
</dbReference>
<dbReference type="InterPro" id="IPR000421">
    <property type="entry name" value="FA58C"/>
</dbReference>
<feature type="domain" description="SLH" evidence="5">
    <location>
        <begin position="232"/>
        <end position="293"/>
    </location>
</feature>
<evidence type="ECO:0000256" key="3">
    <source>
        <dbReference type="SAM" id="SignalP"/>
    </source>
</evidence>
<keyword evidence="3" id="KW-0732">Signal</keyword>
<name>A0A926DIV7_9FIRM</name>
<dbReference type="Proteomes" id="UP000611762">
    <property type="component" value="Unassembled WGS sequence"/>
</dbReference>
<feature type="domain" description="F5/8 type C" evidence="4">
    <location>
        <begin position="14"/>
        <end position="150"/>
    </location>
</feature>
<dbReference type="Pfam" id="PF00754">
    <property type="entry name" value="F5_F8_type_C"/>
    <property type="match status" value="1"/>
</dbReference>
<feature type="chain" id="PRO_5037473120" evidence="3">
    <location>
        <begin position="26"/>
        <end position="1066"/>
    </location>
</feature>
<dbReference type="RefSeq" id="WP_249310951.1">
    <property type="nucleotide sequence ID" value="NZ_JACRSU010000001.1"/>
</dbReference>
<dbReference type="InterPro" id="IPR008979">
    <property type="entry name" value="Galactose-bd-like_sf"/>
</dbReference>
<feature type="signal peptide" evidence="3">
    <location>
        <begin position="1"/>
        <end position="25"/>
    </location>
</feature>
<dbReference type="PANTHER" id="PTHR45713">
    <property type="entry name" value="FTP DOMAIN-CONTAINING PROTEIN"/>
    <property type="match status" value="1"/>
</dbReference>
<dbReference type="PROSITE" id="PS50022">
    <property type="entry name" value="FA58C_3"/>
    <property type="match status" value="1"/>
</dbReference>
<protein>
    <submittedName>
        <fullName evidence="6">Discoidin domain-containing protein</fullName>
    </submittedName>
</protein>
<comment type="caution">
    <text evidence="6">The sequence shown here is derived from an EMBL/GenBank/DDBJ whole genome shotgun (WGS) entry which is preliminary data.</text>
</comment>
<accession>A0A926DIV7</accession>
<evidence type="ECO:0000313" key="6">
    <source>
        <dbReference type="EMBL" id="MBC8539740.1"/>
    </source>
</evidence>
<evidence type="ECO:0000259" key="5">
    <source>
        <dbReference type="PROSITE" id="PS51272"/>
    </source>
</evidence>
<dbReference type="SUPFAM" id="SSF49785">
    <property type="entry name" value="Galactose-binding domain-like"/>
    <property type="match status" value="1"/>
</dbReference>
<dbReference type="EMBL" id="JACRSU010000001">
    <property type="protein sequence ID" value="MBC8539740.1"/>
    <property type="molecule type" value="Genomic_DNA"/>
</dbReference>
<evidence type="ECO:0000256" key="2">
    <source>
        <dbReference type="ARBA" id="ARBA00023295"/>
    </source>
</evidence>